<proteinExistence type="inferred from homology"/>
<evidence type="ECO:0000313" key="8">
    <source>
        <dbReference type="Proteomes" id="UP000654257"/>
    </source>
</evidence>
<feature type="transmembrane region" description="Helical" evidence="5">
    <location>
        <begin position="109"/>
        <end position="133"/>
    </location>
</feature>
<dbReference type="AlphaFoldDB" id="A0A917LGR9"/>
<dbReference type="Proteomes" id="UP000654257">
    <property type="component" value="Unassembled WGS sequence"/>
</dbReference>
<feature type="transmembrane region" description="Helical" evidence="5">
    <location>
        <begin position="12"/>
        <end position="32"/>
    </location>
</feature>
<evidence type="ECO:0000256" key="4">
    <source>
        <dbReference type="ARBA" id="ARBA00022840"/>
    </source>
</evidence>
<dbReference type="GO" id="GO:0016887">
    <property type="term" value="F:ATP hydrolysis activity"/>
    <property type="evidence" value="ECO:0007669"/>
    <property type="project" value="InterPro"/>
</dbReference>
<protein>
    <submittedName>
        <fullName evidence="7">Cobalt ABC transporter ATP-binding protein</fullName>
    </submittedName>
</protein>
<evidence type="ECO:0000256" key="1">
    <source>
        <dbReference type="ARBA" id="ARBA00005417"/>
    </source>
</evidence>
<dbReference type="GO" id="GO:0005524">
    <property type="term" value="F:ATP binding"/>
    <property type="evidence" value="ECO:0007669"/>
    <property type="project" value="UniProtKB-KW"/>
</dbReference>
<evidence type="ECO:0000259" key="6">
    <source>
        <dbReference type="PROSITE" id="PS50893"/>
    </source>
</evidence>
<keyword evidence="5" id="KW-0472">Membrane</keyword>
<feature type="domain" description="ABC transporter" evidence="6">
    <location>
        <begin position="462"/>
        <end position="677"/>
    </location>
</feature>
<dbReference type="RefSeq" id="WP_229746181.1">
    <property type="nucleotide sequence ID" value="NZ_BMCU01000005.1"/>
</dbReference>
<keyword evidence="2" id="KW-0813">Transport</keyword>
<dbReference type="EMBL" id="BMCU01000005">
    <property type="protein sequence ID" value="GGG21892.1"/>
    <property type="molecule type" value="Genomic_DNA"/>
</dbReference>
<reference evidence="7" key="2">
    <citation type="submission" date="2020-09" db="EMBL/GenBank/DDBJ databases">
        <authorList>
            <person name="Sun Q."/>
            <person name="Sedlacek I."/>
        </authorList>
    </citation>
    <scope>NUCLEOTIDE SEQUENCE</scope>
    <source>
        <strain evidence="7">CCM 7905</strain>
    </source>
</reference>
<evidence type="ECO:0000256" key="2">
    <source>
        <dbReference type="ARBA" id="ARBA00022448"/>
    </source>
</evidence>
<keyword evidence="5" id="KW-0812">Transmembrane</keyword>
<dbReference type="InterPro" id="IPR050095">
    <property type="entry name" value="ECF_ABC_transporter_ATP-bd"/>
</dbReference>
<gene>
    <name evidence="7" type="ORF">GCM10007304_39670</name>
</gene>
<dbReference type="Pfam" id="PF00005">
    <property type="entry name" value="ABC_tran"/>
    <property type="match status" value="2"/>
</dbReference>
<dbReference type="GO" id="GO:0043190">
    <property type="term" value="C:ATP-binding cassette (ABC) transporter complex"/>
    <property type="evidence" value="ECO:0007669"/>
    <property type="project" value="TreeGrafter"/>
</dbReference>
<dbReference type="InterPro" id="IPR003593">
    <property type="entry name" value="AAA+_ATPase"/>
</dbReference>
<organism evidence="7 8">
    <name type="scientific">Rhodococcoides trifolii</name>
    <dbReference type="NCBI Taxonomy" id="908250"/>
    <lineage>
        <taxon>Bacteria</taxon>
        <taxon>Bacillati</taxon>
        <taxon>Actinomycetota</taxon>
        <taxon>Actinomycetes</taxon>
        <taxon>Mycobacteriales</taxon>
        <taxon>Nocardiaceae</taxon>
        <taxon>Rhodococcoides</taxon>
    </lineage>
</organism>
<evidence type="ECO:0000313" key="7">
    <source>
        <dbReference type="EMBL" id="GGG21892.1"/>
    </source>
</evidence>
<dbReference type="PROSITE" id="PS00211">
    <property type="entry name" value="ABC_TRANSPORTER_1"/>
    <property type="match status" value="2"/>
</dbReference>
<accession>A0A917LGR9</accession>
<keyword evidence="3" id="KW-0547">Nucleotide-binding</keyword>
<keyword evidence="4 7" id="KW-0067">ATP-binding</keyword>
<evidence type="ECO:0000256" key="3">
    <source>
        <dbReference type="ARBA" id="ARBA00022741"/>
    </source>
</evidence>
<comment type="caution">
    <text evidence="7">The sequence shown here is derived from an EMBL/GenBank/DDBJ whole genome shotgun (WGS) entry which is preliminary data.</text>
</comment>
<dbReference type="PANTHER" id="PTHR43553">
    <property type="entry name" value="HEAVY METAL TRANSPORTER"/>
    <property type="match status" value="1"/>
</dbReference>
<keyword evidence="8" id="KW-1185">Reference proteome</keyword>
<comment type="similarity">
    <text evidence="1">Belongs to the ABC transporter superfamily.</text>
</comment>
<feature type="transmembrane region" description="Helical" evidence="5">
    <location>
        <begin position="38"/>
        <end position="57"/>
    </location>
</feature>
<feature type="transmembrane region" description="Helical" evidence="5">
    <location>
        <begin position="178"/>
        <end position="202"/>
    </location>
</feature>
<dbReference type="SMART" id="SM00382">
    <property type="entry name" value="AAA"/>
    <property type="match status" value="2"/>
</dbReference>
<dbReference type="PROSITE" id="PS50893">
    <property type="entry name" value="ABC_TRANSPORTER_2"/>
    <property type="match status" value="2"/>
</dbReference>
<sequence length="677" mass="70666">MTRTDSNYAKRAALRPAELATGSVMAALAVAFSVVGELVPAAGALQFIAIVPLAVIAQRHRLRALTVASTGAVVVAFVASGTGAVISMVITAVIGGIVGRTKRRGGSIVGVLAQSVLAGVAFGAITTGLLFLLEPLRTLIISVIDNSIRGTTELFARYDAFADAATTFADGASTVLRYWWVLVFVSTFVGTVISAVFAWYVLAAILARLDGLEQVDSLGPVNDGPIGPLPVRLRGVSYRYPDARADALDRVDIEVGEREFVAVVGANGSGKSTLARLLVGAEPTAGTIDRPGVPGLGLHGGTALILQHPETQVLGSRVGDDVLWGLPIDEQPDADGVEALLAEVGLSGYAARETSGLSGGELQRLAVAAALARRPRLLVADEATAMIDPAGQRHLVDVLAALPRRHEMSVVLITHRITEAERAERVVHLERGAVVDHRREWMAPAPMHPPLAESPGVGPVVLELRGLGHVYARRTPWATRALTGIDLAVHRGEGVLIVGGNGSGKSTLAWIMAGLVAPSEGTATVDGAPISSKVGTVALSFQHARLQLQRRTVGEDIAAAGGPEVGSREVSFALDSVGLDRMMAGRRIDQLSGGQMRRVALAGLLITRPALLILDEPLAGLDPPGRREITGLLADLRRSGLTLVVISHDLDGMESVRTRTVTLDSGTLVGTPEGVTA</sequence>
<feature type="domain" description="ABC transporter" evidence="6">
    <location>
        <begin position="231"/>
        <end position="456"/>
    </location>
</feature>
<name>A0A917LGR9_9NOCA</name>
<dbReference type="SUPFAM" id="SSF52540">
    <property type="entry name" value="P-loop containing nucleoside triphosphate hydrolases"/>
    <property type="match status" value="2"/>
</dbReference>
<dbReference type="InterPro" id="IPR017871">
    <property type="entry name" value="ABC_transporter-like_CS"/>
</dbReference>
<dbReference type="CDD" id="cd03225">
    <property type="entry name" value="ABC_cobalt_CbiO_domain1"/>
    <property type="match status" value="2"/>
</dbReference>
<feature type="transmembrane region" description="Helical" evidence="5">
    <location>
        <begin position="64"/>
        <end position="97"/>
    </location>
</feature>
<dbReference type="GO" id="GO:0042626">
    <property type="term" value="F:ATPase-coupled transmembrane transporter activity"/>
    <property type="evidence" value="ECO:0007669"/>
    <property type="project" value="TreeGrafter"/>
</dbReference>
<keyword evidence="5" id="KW-1133">Transmembrane helix</keyword>
<dbReference type="Gene3D" id="3.40.50.300">
    <property type="entry name" value="P-loop containing nucleotide triphosphate hydrolases"/>
    <property type="match status" value="2"/>
</dbReference>
<dbReference type="InterPro" id="IPR015856">
    <property type="entry name" value="ABC_transpr_CbiO/EcfA_su"/>
</dbReference>
<evidence type="ECO:0000256" key="5">
    <source>
        <dbReference type="SAM" id="Phobius"/>
    </source>
</evidence>
<dbReference type="InterPro" id="IPR003439">
    <property type="entry name" value="ABC_transporter-like_ATP-bd"/>
</dbReference>
<dbReference type="InterPro" id="IPR027417">
    <property type="entry name" value="P-loop_NTPase"/>
</dbReference>
<reference evidence="7" key="1">
    <citation type="journal article" date="2014" name="Int. J. Syst. Evol. Microbiol.">
        <title>Complete genome sequence of Corynebacterium casei LMG S-19264T (=DSM 44701T), isolated from a smear-ripened cheese.</title>
        <authorList>
            <consortium name="US DOE Joint Genome Institute (JGI-PGF)"/>
            <person name="Walter F."/>
            <person name="Albersmeier A."/>
            <person name="Kalinowski J."/>
            <person name="Ruckert C."/>
        </authorList>
    </citation>
    <scope>NUCLEOTIDE SEQUENCE</scope>
    <source>
        <strain evidence="7">CCM 7905</strain>
    </source>
</reference>